<evidence type="ECO:0000256" key="10">
    <source>
        <dbReference type="ARBA" id="ARBA00048523"/>
    </source>
</evidence>
<evidence type="ECO:0000256" key="8">
    <source>
        <dbReference type="ARBA" id="ARBA00023299"/>
    </source>
</evidence>
<evidence type="ECO:0000256" key="1">
    <source>
        <dbReference type="ARBA" id="ARBA00001946"/>
    </source>
</evidence>
<reference evidence="12 13" key="1">
    <citation type="journal article" date="2019" name="ISME J.">
        <title>Deianiraea, an extracellular bacterium associated with the ciliate Paramecium, suggests an alternative scenario for the evolution of Rickettsiales.</title>
        <authorList>
            <person name="Castelli M."/>
            <person name="Sabaneyeva E."/>
            <person name="Lanzoni O."/>
            <person name="Lebedeva N."/>
            <person name="Floriano A.M."/>
            <person name="Gaiarsa S."/>
            <person name="Benken K."/>
            <person name="Modeo L."/>
            <person name="Bandi C."/>
            <person name="Potekhin A."/>
            <person name="Sassera D."/>
            <person name="Petroni G."/>
        </authorList>
    </citation>
    <scope>NUCLEOTIDE SEQUENCE [LARGE SCALE GENOMIC DNA]</scope>
    <source>
        <strain evidence="12">CyL4-1</strain>
    </source>
</reference>
<evidence type="ECO:0000256" key="9">
    <source>
        <dbReference type="ARBA" id="ARBA00048138"/>
    </source>
</evidence>
<proteinExistence type="predicted"/>
<keyword evidence="8" id="KW-0718">Serine biosynthesis</keyword>
<dbReference type="RefSeq" id="WP_146821075.1">
    <property type="nucleotide sequence ID" value="NZ_CP029077.1"/>
</dbReference>
<dbReference type="GO" id="GO:0006564">
    <property type="term" value="P:L-serine biosynthetic process"/>
    <property type="evidence" value="ECO:0007669"/>
    <property type="project" value="UniProtKB-KW"/>
</dbReference>
<dbReference type="Proteomes" id="UP000321934">
    <property type="component" value="Chromosome"/>
</dbReference>
<dbReference type="PROSITE" id="PS51257">
    <property type="entry name" value="PROKAR_LIPOPROTEIN"/>
    <property type="match status" value="1"/>
</dbReference>
<dbReference type="EC" id="3.1.3.3" evidence="3"/>
<keyword evidence="13" id="KW-1185">Reference proteome</keyword>
<dbReference type="GO" id="GO:0000287">
    <property type="term" value="F:magnesium ion binding"/>
    <property type="evidence" value="ECO:0007669"/>
    <property type="project" value="TreeGrafter"/>
</dbReference>
<comment type="pathway">
    <text evidence="2">Amino-acid biosynthesis; L-serine biosynthesis; L-serine from 3-phospho-D-glycerate: step 3/3.</text>
</comment>
<dbReference type="GO" id="GO:0036424">
    <property type="term" value="F:L-phosphoserine phosphatase activity"/>
    <property type="evidence" value="ECO:0007669"/>
    <property type="project" value="TreeGrafter"/>
</dbReference>
<evidence type="ECO:0000256" key="2">
    <source>
        <dbReference type="ARBA" id="ARBA00005135"/>
    </source>
</evidence>
<evidence type="ECO:0000313" key="12">
    <source>
        <dbReference type="EMBL" id="QED23746.1"/>
    </source>
</evidence>
<dbReference type="InterPro" id="IPR036412">
    <property type="entry name" value="HAD-like_sf"/>
</dbReference>
<comment type="cofactor">
    <cofactor evidence="1">
        <name>Mg(2+)</name>
        <dbReference type="ChEBI" id="CHEBI:18420"/>
    </cofactor>
</comment>
<evidence type="ECO:0000256" key="6">
    <source>
        <dbReference type="ARBA" id="ARBA00022801"/>
    </source>
</evidence>
<dbReference type="SUPFAM" id="SSF56784">
    <property type="entry name" value="HAD-like"/>
    <property type="match status" value="1"/>
</dbReference>
<dbReference type="InterPro" id="IPR050582">
    <property type="entry name" value="HAD-like_SerB"/>
</dbReference>
<organism evidence="12 13">
    <name type="scientific">Candidatus Deianiraea vastatrix</name>
    <dbReference type="NCBI Taxonomy" id="2163644"/>
    <lineage>
        <taxon>Bacteria</taxon>
        <taxon>Pseudomonadati</taxon>
        <taxon>Pseudomonadota</taxon>
        <taxon>Alphaproteobacteria</taxon>
        <taxon>Rickettsiales</taxon>
        <taxon>Candidatus Deianiraeaceae</taxon>
        <taxon>Candidatus Deianiraea</taxon>
    </lineage>
</organism>
<name>A0A5B8XFL3_9RICK</name>
<evidence type="ECO:0000256" key="5">
    <source>
        <dbReference type="ARBA" id="ARBA00022723"/>
    </source>
</evidence>
<sequence length="273" mass="30942">MKKLLLITALMLVISCAKCSVKKDEKLTFIFDFDATMYNFNKDSAYFDQIYYSIVGGDEKKMAKYQAFVSDLIKTQKEHDVVKNIAAKYYKNVSKKDLNFAIGKIIKHQTPGLGNVIKKLKSQGHQVLIIGGSAFGCGIIPDFVKEFGTSKSDIYSGYFKDFSKQSLQTAFKFDTTNFEYVNCANPDSHTVYSKKKSDLIKLLKKEGKIKGKVVHIGDGENDLEVWKAKEADIFIGFGVNRYSKKVEAGSKIYVKTMDGFRDEIRRILTKSRK</sequence>
<keyword evidence="6" id="KW-0378">Hydrolase</keyword>
<comment type="catalytic activity">
    <reaction evidence="9">
        <text>O-phospho-L-serine + H2O = L-serine + phosphate</text>
        <dbReference type="Rhea" id="RHEA:21208"/>
        <dbReference type="ChEBI" id="CHEBI:15377"/>
        <dbReference type="ChEBI" id="CHEBI:33384"/>
        <dbReference type="ChEBI" id="CHEBI:43474"/>
        <dbReference type="ChEBI" id="CHEBI:57524"/>
        <dbReference type="EC" id="3.1.3.3"/>
    </reaction>
</comment>
<accession>A0A5B8XFL3</accession>
<feature type="chain" id="PRO_5022663919" description="phosphoserine phosphatase" evidence="11">
    <location>
        <begin position="20"/>
        <end position="273"/>
    </location>
</feature>
<dbReference type="EMBL" id="CP029077">
    <property type="protein sequence ID" value="QED23746.1"/>
    <property type="molecule type" value="Genomic_DNA"/>
</dbReference>
<protein>
    <recommendedName>
        <fullName evidence="3">phosphoserine phosphatase</fullName>
        <ecNumber evidence="3">3.1.3.3</ecNumber>
    </recommendedName>
</protein>
<dbReference type="GO" id="GO:0005737">
    <property type="term" value="C:cytoplasm"/>
    <property type="evidence" value="ECO:0007669"/>
    <property type="project" value="TreeGrafter"/>
</dbReference>
<evidence type="ECO:0000256" key="4">
    <source>
        <dbReference type="ARBA" id="ARBA00022605"/>
    </source>
</evidence>
<keyword evidence="4" id="KW-0028">Amino-acid biosynthesis</keyword>
<evidence type="ECO:0000256" key="11">
    <source>
        <dbReference type="SAM" id="SignalP"/>
    </source>
</evidence>
<comment type="catalytic activity">
    <reaction evidence="10">
        <text>O-phospho-D-serine + H2O = D-serine + phosphate</text>
        <dbReference type="Rhea" id="RHEA:24873"/>
        <dbReference type="ChEBI" id="CHEBI:15377"/>
        <dbReference type="ChEBI" id="CHEBI:35247"/>
        <dbReference type="ChEBI" id="CHEBI:43474"/>
        <dbReference type="ChEBI" id="CHEBI:58680"/>
        <dbReference type="EC" id="3.1.3.3"/>
    </reaction>
</comment>
<gene>
    <name evidence="12" type="ORF">Deia_00959</name>
</gene>
<evidence type="ECO:0000313" key="13">
    <source>
        <dbReference type="Proteomes" id="UP000321934"/>
    </source>
</evidence>
<dbReference type="AlphaFoldDB" id="A0A5B8XFL3"/>
<evidence type="ECO:0000256" key="3">
    <source>
        <dbReference type="ARBA" id="ARBA00012640"/>
    </source>
</evidence>
<evidence type="ECO:0000256" key="7">
    <source>
        <dbReference type="ARBA" id="ARBA00022842"/>
    </source>
</evidence>
<dbReference type="PANTHER" id="PTHR43344:SF2">
    <property type="entry name" value="PHOSPHOSERINE PHOSPHATASE"/>
    <property type="match status" value="1"/>
</dbReference>
<feature type="signal peptide" evidence="11">
    <location>
        <begin position="1"/>
        <end position="19"/>
    </location>
</feature>
<keyword evidence="7" id="KW-0460">Magnesium</keyword>
<keyword evidence="11" id="KW-0732">Signal</keyword>
<dbReference type="InterPro" id="IPR023214">
    <property type="entry name" value="HAD_sf"/>
</dbReference>
<keyword evidence="5" id="KW-0479">Metal-binding</keyword>
<dbReference type="Gene3D" id="3.40.50.1000">
    <property type="entry name" value="HAD superfamily/HAD-like"/>
    <property type="match status" value="1"/>
</dbReference>
<dbReference type="PANTHER" id="PTHR43344">
    <property type="entry name" value="PHOSPHOSERINE PHOSPHATASE"/>
    <property type="match status" value="1"/>
</dbReference>